<organism evidence="1 2">
    <name type="scientific">Canavalia gladiata</name>
    <name type="common">Sword bean</name>
    <name type="synonym">Dolichos gladiatus</name>
    <dbReference type="NCBI Taxonomy" id="3824"/>
    <lineage>
        <taxon>Eukaryota</taxon>
        <taxon>Viridiplantae</taxon>
        <taxon>Streptophyta</taxon>
        <taxon>Embryophyta</taxon>
        <taxon>Tracheophyta</taxon>
        <taxon>Spermatophyta</taxon>
        <taxon>Magnoliopsida</taxon>
        <taxon>eudicotyledons</taxon>
        <taxon>Gunneridae</taxon>
        <taxon>Pentapetalae</taxon>
        <taxon>rosids</taxon>
        <taxon>fabids</taxon>
        <taxon>Fabales</taxon>
        <taxon>Fabaceae</taxon>
        <taxon>Papilionoideae</taxon>
        <taxon>50 kb inversion clade</taxon>
        <taxon>NPAAA clade</taxon>
        <taxon>indigoferoid/millettioid clade</taxon>
        <taxon>Phaseoleae</taxon>
        <taxon>Canavalia</taxon>
    </lineage>
</organism>
<dbReference type="EMBL" id="JAYMYQ010000008">
    <property type="protein sequence ID" value="KAK7315590.1"/>
    <property type="molecule type" value="Genomic_DNA"/>
</dbReference>
<proteinExistence type="predicted"/>
<accession>A0AAN9PX03</accession>
<comment type="caution">
    <text evidence="1">The sequence shown here is derived from an EMBL/GenBank/DDBJ whole genome shotgun (WGS) entry which is preliminary data.</text>
</comment>
<dbReference type="Proteomes" id="UP001367508">
    <property type="component" value="Unassembled WGS sequence"/>
</dbReference>
<name>A0AAN9PX03_CANGL</name>
<evidence type="ECO:0000313" key="2">
    <source>
        <dbReference type="Proteomes" id="UP001367508"/>
    </source>
</evidence>
<gene>
    <name evidence="1" type="ORF">VNO77_34147</name>
</gene>
<protein>
    <submittedName>
        <fullName evidence="1">Uncharacterized protein</fullName>
    </submittedName>
</protein>
<sequence>MGPWFGIYKPGSSHVTNSLTMQPMSMLTGHVKTRDYHALVSTCSVFGFKYHLGKSSPSLYAERSYAPCLGKENKYPVVRSLGRPGRAEIKSCWAQDCGLILDMPQKLHGWRLSPRPLKIH</sequence>
<dbReference type="AlphaFoldDB" id="A0AAN9PX03"/>
<keyword evidence="2" id="KW-1185">Reference proteome</keyword>
<evidence type="ECO:0000313" key="1">
    <source>
        <dbReference type="EMBL" id="KAK7315590.1"/>
    </source>
</evidence>
<reference evidence="1 2" key="1">
    <citation type="submission" date="2024-01" db="EMBL/GenBank/DDBJ databases">
        <title>The genomes of 5 underutilized Papilionoideae crops provide insights into root nodulation and disease resistanc.</title>
        <authorList>
            <person name="Jiang F."/>
        </authorList>
    </citation>
    <scope>NUCLEOTIDE SEQUENCE [LARGE SCALE GENOMIC DNA]</scope>
    <source>
        <strain evidence="1">LVBAO_FW01</strain>
        <tissue evidence="1">Leaves</tissue>
    </source>
</reference>